<reference evidence="1 2" key="1">
    <citation type="journal article" date="2012" name="ISME J.">
        <title>Nitrification expanded: discovery, physiology and genomics of a nitrite-oxidizing bacterium from the phylum Chloroflexi.</title>
        <authorList>
            <person name="Sorokin D.Y."/>
            <person name="Lucker S."/>
            <person name="Vejmelkova D."/>
            <person name="Kostrikina N.A."/>
            <person name="Kleerebezem R."/>
            <person name="Rijpstra W.I."/>
            <person name="Damste J.S."/>
            <person name="Le Paslier D."/>
            <person name="Muyzer G."/>
            <person name="Wagner M."/>
            <person name="van Loosdrecht M.C."/>
            <person name="Daims H."/>
        </authorList>
    </citation>
    <scope>NUCLEOTIDE SEQUENCE [LARGE SCALE GENOMIC DNA]</scope>
    <source>
        <strain evidence="2">none</strain>
    </source>
</reference>
<dbReference type="Proteomes" id="UP000004221">
    <property type="component" value="Unassembled WGS sequence"/>
</dbReference>
<accession>I4EMJ8</accession>
<evidence type="ECO:0000313" key="2">
    <source>
        <dbReference type="Proteomes" id="UP000004221"/>
    </source>
</evidence>
<organism evidence="1 2">
    <name type="scientific">Nitrolancea hollandica Lb</name>
    <dbReference type="NCBI Taxonomy" id="1129897"/>
    <lineage>
        <taxon>Bacteria</taxon>
        <taxon>Pseudomonadati</taxon>
        <taxon>Thermomicrobiota</taxon>
        <taxon>Thermomicrobia</taxon>
        <taxon>Sphaerobacterales</taxon>
        <taxon>Sphaerobacterineae</taxon>
        <taxon>Sphaerobacteraceae</taxon>
        <taxon>Nitrolancea</taxon>
    </lineage>
</organism>
<dbReference type="AlphaFoldDB" id="I4EMJ8"/>
<gene>
    <name evidence="1" type="ORF">NITHO_6130002</name>
</gene>
<dbReference type="RefSeq" id="WP_008481236.1">
    <property type="nucleotide sequence ID" value="NZ_CAGS01000572.1"/>
</dbReference>
<dbReference type="EMBL" id="CAGS01000572">
    <property type="protein sequence ID" value="CCF85911.1"/>
    <property type="molecule type" value="Genomic_DNA"/>
</dbReference>
<keyword evidence="2" id="KW-1185">Reference proteome</keyword>
<name>I4EMJ8_9BACT</name>
<proteinExistence type="predicted"/>
<evidence type="ECO:0000313" key="1">
    <source>
        <dbReference type="EMBL" id="CCF85911.1"/>
    </source>
</evidence>
<sequence length="254" mass="28797">MSATDVLDTLIPSEIDRVARTTNPGWERLLMAGDRLSREADARITALWNDDSRDKSWVIAQADSIRSEVREQVEAAFSQLESEIVTEQSRQRAKVTQALSGGGDATAQLLFEQRVQNARPIVMRKLSRVTDGEQLRAYYQDLLDSGDFPAAAVLERETDSFFEHERANDNLNLHAFHQARQAAITARLPVSAQWALEALGEFEQCWLRALRGYRPLYKMRVDDIGAVVTRANDPNFSRVFFEPAERFPLSHYGI</sequence>
<comment type="caution">
    <text evidence="1">The sequence shown here is derived from an EMBL/GenBank/DDBJ whole genome shotgun (WGS) entry which is preliminary data.</text>
</comment>
<protein>
    <submittedName>
        <fullName evidence="1">Uncharacterized protein</fullName>
    </submittedName>
</protein>